<evidence type="ECO:0000313" key="9">
    <source>
        <dbReference type="Proteomes" id="UP000679247"/>
    </source>
</evidence>
<dbReference type="InterPro" id="IPR050090">
    <property type="entry name" value="Tyrosine_recombinase_XerCD"/>
</dbReference>
<dbReference type="InterPro" id="IPR002104">
    <property type="entry name" value="Integrase_catalytic"/>
</dbReference>
<dbReference type="InterPro" id="IPR044068">
    <property type="entry name" value="CB"/>
</dbReference>
<dbReference type="PROSITE" id="PS51900">
    <property type="entry name" value="CB"/>
    <property type="match status" value="1"/>
</dbReference>
<dbReference type="InterPro" id="IPR013762">
    <property type="entry name" value="Integrase-like_cat_sf"/>
</dbReference>
<dbReference type="Gene3D" id="1.10.443.10">
    <property type="entry name" value="Intergrase catalytic core"/>
    <property type="match status" value="1"/>
</dbReference>
<feature type="domain" description="Core-binding (CB)" evidence="7">
    <location>
        <begin position="21"/>
        <end position="124"/>
    </location>
</feature>
<dbReference type="RefSeq" id="WP_214478297.1">
    <property type="nucleotide sequence ID" value="NZ_CP071709.1"/>
</dbReference>
<dbReference type="InterPro" id="IPR010998">
    <property type="entry name" value="Integrase_recombinase_N"/>
</dbReference>
<evidence type="ECO:0000256" key="2">
    <source>
        <dbReference type="ARBA" id="ARBA00023125"/>
    </source>
</evidence>
<name>A0ABX8FFX8_9BACI</name>
<dbReference type="PROSITE" id="PS51898">
    <property type="entry name" value="TYR_RECOMBINASE"/>
    <property type="match status" value="1"/>
</dbReference>
<accession>A0ABX8FFX8</accession>
<reference evidence="8 9" key="1">
    <citation type="submission" date="2021-03" db="EMBL/GenBank/DDBJ databases">
        <title>The first data on the complete genome of the tetrodotoxin-producing bacterium.</title>
        <authorList>
            <person name="Melnikova D.I."/>
            <person name="Nijland R."/>
            <person name="Magarlamov T.Y."/>
        </authorList>
    </citation>
    <scope>NUCLEOTIDE SEQUENCE [LARGE SCALE GENOMIC DNA]</scope>
    <source>
        <strain evidence="8 9">1839</strain>
    </source>
</reference>
<dbReference type="SUPFAM" id="SSF56349">
    <property type="entry name" value="DNA breaking-rejoining enzymes"/>
    <property type="match status" value="1"/>
</dbReference>
<dbReference type="PANTHER" id="PTHR30349:SF41">
    <property type="entry name" value="INTEGRASE_RECOMBINASE PROTEIN MJ0367-RELATED"/>
    <property type="match status" value="1"/>
</dbReference>
<evidence type="ECO:0000313" key="8">
    <source>
        <dbReference type="EMBL" id="QVY62933.1"/>
    </source>
</evidence>
<keyword evidence="9" id="KW-1185">Reference proteome</keyword>
<evidence type="ECO:0000256" key="3">
    <source>
        <dbReference type="ARBA" id="ARBA00023172"/>
    </source>
</evidence>
<dbReference type="Pfam" id="PF00589">
    <property type="entry name" value="Phage_integrase"/>
    <property type="match status" value="1"/>
</dbReference>
<dbReference type="InterPro" id="IPR025269">
    <property type="entry name" value="SAM-like_dom"/>
</dbReference>
<sequence length="347" mass="40869">MDKRQGKRVKSTRTKVRSSVNKLDDLFAKFIAIKKAEGRADSTIRQYEDNYGFFIEYLDRHKIKRSMTEIDREIIREYVVYMREKWTRFDGHKYKKESEMTVGLLPSSINTRLKTLRVMFNCLEEEQLIVHNPMEGVKNVREPEEEIVILNSEELKRLIATPNQREYSAFRDYVLMHLLIDSMCRISEALGLRRADVDFTNKSVTIPATIAKSRKARTLPLQPITLRLLKELINENIADFDSNYIFLANYGEQLTRDHFRKRLNKYAEQAGIEKNVHPHLFRHTSATMFLEAGGDIRHLQLLLGHNDLRMVMRYTHLSRQSLHDQHGKYSAMNTISGKLNKPRKRKR</sequence>
<dbReference type="Proteomes" id="UP000679247">
    <property type="component" value="Chromosome"/>
</dbReference>
<dbReference type="PANTHER" id="PTHR30349">
    <property type="entry name" value="PHAGE INTEGRASE-RELATED"/>
    <property type="match status" value="1"/>
</dbReference>
<proteinExistence type="inferred from homology"/>
<evidence type="ECO:0000256" key="4">
    <source>
        <dbReference type="PROSITE-ProRule" id="PRU01248"/>
    </source>
</evidence>
<comment type="similarity">
    <text evidence="1">Belongs to the 'phage' integrase family.</text>
</comment>
<evidence type="ECO:0000256" key="5">
    <source>
        <dbReference type="SAM" id="MobiDB-lite"/>
    </source>
</evidence>
<dbReference type="Pfam" id="PF13102">
    <property type="entry name" value="Phage_int_SAM_5"/>
    <property type="match status" value="1"/>
</dbReference>
<evidence type="ECO:0000259" key="6">
    <source>
        <dbReference type="PROSITE" id="PS51898"/>
    </source>
</evidence>
<gene>
    <name evidence="8" type="ORF">J1899_07785</name>
</gene>
<organism evidence="8 9">
    <name type="scientific">Cytobacillus gottheilii</name>
    <dbReference type="NCBI Taxonomy" id="859144"/>
    <lineage>
        <taxon>Bacteria</taxon>
        <taxon>Bacillati</taxon>
        <taxon>Bacillota</taxon>
        <taxon>Bacilli</taxon>
        <taxon>Bacillales</taxon>
        <taxon>Bacillaceae</taxon>
        <taxon>Cytobacillus</taxon>
    </lineage>
</organism>
<evidence type="ECO:0000259" key="7">
    <source>
        <dbReference type="PROSITE" id="PS51900"/>
    </source>
</evidence>
<dbReference type="Gene3D" id="1.10.150.130">
    <property type="match status" value="1"/>
</dbReference>
<evidence type="ECO:0000256" key="1">
    <source>
        <dbReference type="ARBA" id="ARBA00008857"/>
    </source>
</evidence>
<keyword evidence="3" id="KW-0233">DNA recombination</keyword>
<dbReference type="InterPro" id="IPR011010">
    <property type="entry name" value="DNA_brk_join_enz"/>
</dbReference>
<keyword evidence="2 4" id="KW-0238">DNA-binding</keyword>
<feature type="domain" description="Tyr recombinase" evidence="6">
    <location>
        <begin position="145"/>
        <end position="327"/>
    </location>
</feature>
<dbReference type="EMBL" id="CP071709">
    <property type="protein sequence ID" value="QVY62933.1"/>
    <property type="molecule type" value="Genomic_DNA"/>
</dbReference>
<feature type="region of interest" description="Disordered" evidence="5">
    <location>
        <begin position="323"/>
        <end position="347"/>
    </location>
</feature>
<protein>
    <submittedName>
        <fullName evidence="8">Tyrosine-type recombinase/integrase</fullName>
    </submittedName>
</protein>